<name>A0AA36DRX2_CYLNA</name>
<dbReference type="AlphaFoldDB" id="A0AA36DRX2"/>
<proteinExistence type="predicted"/>
<organism evidence="1 2">
    <name type="scientific">Cylicocyclus nassatus</name>
    <name type="common">Nematode worm</name>
    <dbReference type="NCBI Taxonomy" id="53992"/>
    <lineage>
        <taxon>Eukaryota</taxon>
        <taxon>Metazoa</taxon>
        <taxon>Ecdysozoa</taxon>
        <taxon>Nematoda</taxon>
        <taxon>Chromadorea</taxon>
        <taxon>Rhabditida</taxon>
        <taxon>Rhabditina</taxon>
        <taxon>Rhabditomorpha</taxon>
        <taxon>Strongyloidea</taxon>
        <taxon>Strongylidae</taxon>
        <taxon>Cylicocyclus</taxon>
    </lineage>
</organism>
<dbReference type="EMBL" id="CATQJL010000112">
    <property type="protein sequence ID" value="CAJ0592565.1"/>
    <property type="molecule type" value="Genomic_DNA"/>
</dbReference>
<dbReference type="Proteomes" id="UP001176961">
    <property type="component" value="Unassembled WGS sequence"/>
</dbReference>
<evidence type="ECO:0000313" key="1">
    <source>
        <dbReference type="EMBL" id="CAJ0592565.1"/>
    </source>
</evidence>
<reference evidence="1" key="1">
    <citation type="submission" date="2023-07" db="EMBL/GenBank/DDBJ databases">
        <authorList>
            <consortium name="CYATHOMIX"/>
        </authorList>
    </citation>
    <scope>NUCLEOTIDE SEQUENCE</scope>
    <source>
        <strain evidence="1">N/A</strain>
    </source>
</reference>
<comment type="caution">
    <text evidence="1">The sequence shown here is derived from an EMBL/GenBank/DDBJ whole genome shotgun (WGS) entry which is preliminary data.</text>
</comment>
<keyword evidence="2" id="KW-1185">Reference proteome</keyword>
<protein>
    <submittedName>
        <fullName evidence="1">Uncharacterized protein</fullName>
    </submittedName>
</protein>
<evidence type="ECO:0000313" key="2">
    <source>
        <dbReference type="Proteomes" id="UP001176961"/>
    </source>
</evidence>
<gene>
    <name evidence="1" type="ORF">CYNAS_LOCUS4548</name>
</gene>
<accession>A0AA36DRX2</accession>
<sequence length="154" mass="18534">MWLQYFLIISPVYSILDRRNPDSWNANEHSSPLEREDWRNAFETGFSRFCKRRGTAGDLKYDGSMKLFNLLKRHVGGYSNTTEFRGYYYRVGLGYNPLNHLDFYPMAFAAHISRHTYKGEKETCQMFREYPHFQCDMFRWTLSLYIYCVFAHEK</sequence>